<dbReference type="PROSITE" id="PS50888">
    <property type="entry name" value="BHLH"/>
    <property type="match status" value="1"/>
</dbReference>
<dbReference type="GO" id="GO:0032922">
    <property type="term" value="P:circadian regulation of gene expression"/>
    <property type="evidence" value="ECO:0007669"/>
    <property type="project" value="InterPro"/>
</dbReference>
<dbReference type="GO" id="GO:0005829">
    <property type="term" value="C:cytosol"/>
    <property type="evidence" value="ECO:0007669"/>
    <property type="project" value="UniProtKB-SubCell"/>
</dbReference>
<dbReference type="SMART" id="SM00086">
    <property type="entry name" value="PAC"/>
    <property type="match status" value="1"/>
</dbReference>
<keyword evidence="2" id="KW-0963">Cytoplasm</keyword>
<evidence type="ECO:0000256" key="9">
    <source>
        <dbReference type="ARBA" id="ARBA00023108"/>
    </source>
</evidence>
<evidence type="ECO:0000256" key="4">
    <source>
        <dbReference type="ARBA" id="ARBA00022553"/>
    </source>
</evidence>
<dbReference type="GO" id="GO:0000981">
    <property type="term" value="F:DNA-binding transcription factor activity, RNA polymerase II-specific"/>
    <property type="evidence" value="ECO:0007669"/>
    <property type="project" value="InterPro"/>
</dbReference>
<evidence type="ECO:0000256" key="16">
    <source>
        <dbReference type="SAM" id="MobiDB-lite"/>
    </source>
</evidence>
<feature type="compositionally biased region" description="Basic and acidic residues" evidence="16">
    <location>
        <begin position="411"/>
        <end position="420"/>
    </location>
</feature>
<dbReference type="GeneTree" id="ENSGT00940000157580"/>
<dbReference type="GO" id="GO:1990513">
    <property type="term" value="C:CLOCK-BMAL transcription complex"/>
    <property type="evidence" value="ECO:0007669"/>
    <property type="project" value="TreeGrafter"/>
</dbReference>
<keyword evidence="11" id="KW-0010">Activator</keyword>
<dbReference type="Pfam" id="PF14598">
    <property type="entry name" value="PAS_11"/>
    <property type="match status" value="1"/>
</dbReference>
<dbReference type="Gene3D" id="4.10.280.10">
    <property type="entry name" value="Helix-loop-helix DNA-binding domain"/>
    <property type="match status" value="1"/>
</dbReference>
<keyword evidence="12" id="KW-0804">Transcription</keyword>
<feature type="compositionally biased region" description="Polar residues" evidence="16">
    <location>
        <begin position="397"/>
        <end position="409"/>
    </location>
</feature>
<evidence type="ECO:0000256" key="8">
    <source>
        <dbReference type="ARBA" id="ARBA00023015"/>
    </source>
</evidence>
<dbReference type="Pfam" id="PF00989">
    <property type="entry name" value="PAS"/>
    <property type="match status" value="1"/>
</dbReference>
<dbReference type="FunFam" id="3.30.450.20:FF:000022">
    <property type="entry name" value="circadian locomoter output cycles protein kaput"/>
    <property type="match status" value="1"/>
</dbReference>
<dbReference type="InterPro" id="IPR013767">
    <property type="entry name" value="PAS_fold"/>
</dbReference>
<evidence type="ECO:0000256" key="3">
    <source>
        <dbReference type="ARBA" id="ARBA00022499"/>
    </source>
</evidence>
<evidence type="ECO:0000313" key="20">
    <source>
        <dbReference type="Proteomes" id="UP001108240"/>
    </source>
</evidence>
<dbReference type="SMART" id="SM00091">
    <property type="entry name" value="PAS"/>
    <property type="match status" value="2"/>
</dbReference>
<evidence type="ECO:0000256" key="1">
    <source>
        <dbReference type="ARBA" id="ARBA00004514"/>
    </source>
</evidence>
<keyword evidence="13" id="KW-0539">Nucleus</keyword>
<dbReference type="GO" id="GO:0048513">
    <property type="term" value="P:animal organ development"/>
    <property type="evidence" value="ECO:0007669"/>
    <property type="project" value="UniProtKB-ARBA"/>
</dbReference>
<feature type="compositionally biased region" description="Polar residues" evidence="16">
    <location>
        <begin position="435"/>
        <end position="477"/>
    </location>
</feature>
<dbReference type="PRINTS" id="PR00785">
    <property type="entry name" value="NCTRNSLOCATR"/>
</dbReference>
<dbReference type="GO" id="GO:0070888">
    <property type="term" value="F:E-box binding"/>
    <property type="evidence" value="ECO:0007669"/>
    <property type="project" value="TreeGrafter"/>
</dbReference>
<dbReference type="CDD" id="cd19734">
    <property type="entry name" value="bHLH-PAS_CLOCK"/>
    <property type="match status" value="1"/>
</dbReference>
<dbReference type="CDD" id="cd00130">
    <property type="entry name" value="PAS"/>
    <property type="match status" value="2"/>
</dbReference>
<evidence type="ECO:0000256" key="11">
    <source>
        <dbReference type="ARBA" id="ARBA00023159"/>
    </source>
</evidence>
<dbReference type="FunFam" id="4.10.280.10:FF:000013">
    <property type="entry name" value="Circadian locomoter output cycles protein kaput"/>
    <property type="match status" value="1"/>
</dbReference>
<name>A0A8C1HQF8_CYPCA</name>
<dbReference type="SUPFAM" id="SSF47459">
    <property type="entry name" value="HLH, helix-loop-helix DNA-binding domain"/>
    <property type="match status" value="1"/>
</dbReference>
<dbReference type="Proteomes" id="UP001108240">
    <property type="component" value="Unplaced"/>
</dbReference>
<evidence type="ECO:0000256" key="7">
    <source>
        <dbReference type="ARBA" id="ARBA00022843"/>
    </source>
</evidence>
<dbReference type="InterPro" id="IPR036638">
    <property type="entry name" value="HLH_DNA-bd_sf"/>
</dbReference>
<feature type="domain" description="PAS" evidence="17">
    <location>
        <begin position="277"/>
        <end position="324"/>
    </location>
</feature>
<keyword evidence="10" id="KW-0238">DNA-binding</keyword>
<evidence type="ECO:0000256" key="13">
    <source>
        <dbReference type="ARBA" id="ARBA00023242"/>
    </source>
</evidence>
<proteinExistence type="predicted"/>
<evidence type="ECO:0000313" key="19">
    <source>
        <dbReference type="Ensembl" id="ENSCCRP00000067042.2"/>
    </source>
</evidence>
<evidence type="ECO:0000256" key="2">
    <source>
        <dbReference type="ARBA" id="ARBA00022490"/>
    </source>
</evidence>
<keyword evidence="8" id="KW-0805">Transcription regulation</keyword>
<protein>
    <recommendedName>
        <fullName evidence="14">Circadian locomoter output cycles protein kaput</fullName>
    </recommendedName>
</protein>
<dbReference type="Pfam" id="PF00010">
    <property type="entry name" value="HLH"/>
    <property type="match status" value="1"/>
</dbReference>
<reference evidence="19" key="1">
    <citation type="submission" date="2025-08" db="UniProtKB">
        <authorList>
            <consortium name="Ensembl"/>
        </authorList>
    </citation>
    <scope>IDENTIFICATION</scope>
</reference>
<dbReference type="PANTHER" id="PTHR46055:SF2">
    <property type="entry name" value="CIRCADIAN LOCOMOTER OUTPUT CYCLES PROTEIN KAPUT"/>
    <property type="match status" value="1"/>
</dbReference>
<feature type="compositionally biased region" description="Low complexity" evidence="16">
    <location>
        <begin position="708"/>
        <end position="727"/>
    </location>
</feature>
<keyword evidence="6" id="KW-0227">DNA damage</keyword>
<comment type="subcellular location">
    <subcellularLocation>
        <location evidence="1">Cytoplasm</location>
        <location evidence="1">Cytosol</location>
    </subcellularLocation>
</comment>
<feature type="coiled-coil region" evidence="15">
    <location>
        <begin position="478"/>
        <end position="523"/>
    </location>
</feature>
<feature type="region of interest" description="Disordered" evidence="16">
    <location>
        <begin position="787"/>
        <end position="809"/>
    </location>
</feature>
<dbReference type="Gene3D" id="3.30.450.20">
    <property type="entry name" value="PAS domain"/>
    <property type="match status" value="2"/>
</dbReference>
<keyword evidence="5" id="KW-0677">Repeat</keyword>
<feature type="domain" description="PAS" evidence="17">
    <location>
        <begin position="99"/>
        <end position="169"/>
    </location>
</feature>
<keyword evidence="7" id="KW-0832">Ubl conjugation</keyword>
<feature type="region of interest" description="Disordered" evidence="16">
    <location>
        <begin position="706"/>
        <end position="727"/>
    </location>
</feature>
<dbReference type="InterPro" id="IPR035965">
    <property type="entry name" value="PAS-like_dom_sf"/>
</dbReference>
<feature type="compositionally biased region" description="Basic and acidic residues" evidence="16">
    <location>
        <begin position="795"/>
        <end position="809"/>
    </location>
</feature>
<evidence type="ECO:0000256" key="6">
    <source>
        <dbReference type="ARBA" id="ARBA00022763"/>
    </source>
</evidence>
<feature type="region of interest" description="Disordered" evidence="16">
    <location>
        <begin position="567"/>
        <end position="596"/>
    </location>
</feature>
<sequence>MWSHALFRDDSSIFDGLMEEDEKDKAKRVSRNKSEKKRRDQFNVLIKELGTMLPGNTRKMDKSTILQKSIDFLRKHKEIAAQSESSEIRQDWKPPFLSNEEFTQLMLEALDGFFLAIMTDGNIIYVSESVTSLLEHLPSDLVDQNLLNFLPLGEHSEVYKALSTHILEGETLTPDYLKTKNQLEFCCHMLRGTIDPKEPPVYEYVKFIGNFKSLNTVPNSTRNGFEGVIQRSLRPMFEDRVCFIATVRLAKPQFIKEMCTVEEPNEEFTSRHSLEWKFLFLDHRAPPIIGYLPFEVLGTSGYDYYHVDDLETLAKCHEHLMQYGKGKSCYYRFLTKGQQWIWLQTHYYITYHQWNSRPEFIVCTHTVVSYAEVRAEQRRELGIEESPPEISADKSQDSGSESQLNTSSLKEALERFDHSRTPSASSRSSRKSSSHTAVSDPTSTQTKLQTDHSTPPRQSVSAIEMTSQRRSSISSQPVLQFSAQMDAMQHLKDQLEQRTRMIEANIQRQQEELRQIQEELQRVCPPCLKLTHLCGGLNLGSVQLTQGSSVQQGGALSMQGAVVPAGSLQSGLQSTHTATQHTVTQHPQQAPPQQQNLLRDQSSTLTQSPQGALPASLYNTMMISQPAQANVVQISTSLAQNSSPSGAAVATFAQDRQIRFPAAPQLLTKLVTGPMACGAVMVPTTMFMGQVVTAFAPQQGQAQTISITQQPSAQTPEQQAQTQSQIATGTAQQQGQAQAQLSQQQTQFLQASRLLHGNQSAQLILQAFPLQQQGTFLQQQHQQQQQQLQQQLAAHRSDSMTDRSKAPPQ</sequence>
<evidence type="ECO:0000256" key="10">
    <source>
        <dbReference type="ARBA" id="ARBA00023125"/>
    </source>
</evidence>
<evidence type="ECO:0000256" key="12">
    <source>
        <dbReference type="ARBA" id="ARBA00023163"/>
    </source>
</evidence>
<keyword evidence="3" id="KW-1017">Isopeptide bond</keyword>
<dbReference type="InterPro" id="IPR001067">
    <property type="entry name" value="Nuc_translocat"/>
</dbReference>
<dbReference type="PANTHER" id="PTHR46055">
    <property type="entry name" value="CIRCADIAN LOCOMOTER OUTPUT CYCLES PROTEIN KAPUT"/>
    <property type="match status" value="1"/>
</dbReference>
<keyword evidence="20" id="KW-1185">Reference proteome</keyword>
<reference evidence="19" key="2">
    <citation type="submission" date="2025-09" db="UniProtKB">
        <authorList>
            <consortium name="Ensembl"/>
        </authorList>
    </citation>
    <scope>IDENTIFICATION</scope>
</reference>
<dbReference type="InterPro" id="IPR011598">
    <property type="entry name" value="bHLH_dom"/>
</dbReference>
<dbReference type="GO" id="GO:0046983">
    <property type="term" value="F:protein dimerization activity"/>
    <property type="evidence" value="ECO:0007669"/>
    <property type="project" value="InterPro"/>
</dbReference>
<dbReference type="SUPFAM" id="SSF55785">
    <property type="entry name" value="PYP-like sensor domain (PAS domain)"/>
    <property type="match status" value="2"/>
</dbReference>
<dbReference type="InterPro" id="IPR001610">
    <property type="entry name" value="PAC"/>
</dbReference>
<keyword evidence="15" id="KW-0175">Coiled coil</keyword>
<dbReference type="GO" id="GO:0006974">
    <property type="term" value="P:DNA damage response"/>
    <property type="evidence" value="ECO:0007669"/>
    <property type="project" value="UniProtKB-KW"/>
</dbReference>
<feature type="compositionally biased region" description="Low complexity" evidence="16">
    <location>
        <begin position="575"/>
        <end position="595"/>
    </location>
</feature>
<dbReference type="AlphaFoldDB" id="A0A8C1HQF8"/>
<dbReference type="SMART" id="SM00353">
    <property type="entry name" value="HLH"/>
    <property type="match status" value="1"/>
</dbReference>
<dbReference type="PROSITE" id="PS50112">
    <property type="entry name" value="PAS"/>
    <property type="match status" value="2"/>
</dbReference>
<organism evidence="19 20">
    <name type="scientific">Cyprinus carpio carpio</name>
    <dbReference type="NCBI Taxonomy" id="630221"/>
    <lineage>
        <taxon>Eukaryota</taxon>
        <taxon>Metazoa</taxon>
        <taxon>Chordata</taxon>
        <taxon>Craniata</taxon>
        <taxon>Vertebrata</taxon>
        <taxon>Euteleostomi</taxon>
        <taxon>Actinopterygii</taxon>
        <taxon>Neopterygii</taxon>
        <taxon>Teleostei</taxon>
        <taxon>Ostariophysi</taxon>
        <taxon>Cypriniformes</taxon>
        <taxon>Cyprinidae</taxon>
        <taxon>Cyprininae</taxon>
        <taxon>Cyprinus</taxon>
    </lineage>
</organism>
<evidence type="ECO:0000259" key="17">
    <source>
        <dbReference type="PROSITE" id="PS50112"/>
    </source>
</evidence>
<dbReference type="InterPro" id="IPR047230">
    <property type="entry name" value="CLOCK-like"/>
</dbReference>
<accession>A0A8C1HQF8</accession>
<dbReference type="InterPro" id="IPR000014">
    <property type="entry name" value="PAS"/>
</dbReference>
<keyword evidence="9" id="KW-0090">Biological rhythms</keyword>
<evidence type="ECO:0000256" key="15">
    <source>
        <dbReference type="SAM" id="Coils"/>
    </source>
</evidence>
<dbReference type="Ensembl" id="ENSCCRT00000072641.2">
    <property type="protein sequence ID" value="ENSCCRP00000067042.2"/>
    <property type="gene ID" value="ENSCCRG00000003591.2"/>
</dbReference>
<evidence type="ECO:0000256" key="5">
    <source>
        <dbReference type="ARBA" id="ARBA00022737"/>
    </source>
</evidence>
<feature type="region of interest" description="Disordered" evidence="16">
    <location>
        <begin position="379"/>
        <end position="477"/>
    </location>
</feature>
<keyword evidence="4" id="KW-0597">Phosphoprotein</keyword>
<feature type="domain" description="BHLH" evidence="18">
    <location>
        <begin position="26"/>
        <end position="76"/>
    </location>
</feature>
<evidence type="ECO:0000256" key="14">
    <source>
        <dbReference type="ARBA" id="ARBA00040572"/>
    </source>
</evidence>
<evidence type="ECO:0000259" key="18">
    <source>
        <dbReference type="PROSITE" id="PS50888"/>
    </source>
</evidence>
<dbReference type="FunFam" id="3.30.450.20:FF:000016">
    <property type="entry name" value="Circadian locomoter output cycles protein"/>
    <property type="match status" value="1"/>
</dbReference>